<comment type="catalytic activity">
    <reaction evidence="4">
        <text>Hydrolysis of (1-&gt;4)-beta-linkages between N-acetylmuramic acid and N-acetyl-D-glucosamine residues in a peptidoglycan and between N-acetyl-D-glucosamine residues in chitodextrins.</text>
        <dbReference type="EC" id="3.2.1.17"/>
    </reaction>
</comment>
<comment type="similarity">
    <text evidence="4">Belongs to the glycosyl hydrolase 24 family.</text>
</comment>
<keyword evidence="3" id="KW-1035">Host cytoplasm</keyword>
<dbReference type="InterPro" id="IPR002196">
    <property type="entry name" value="Glyco_hydro_24"/>
</dbReference>
<gene>
    <name evidence="6" type="ORF">SAMN04488557_3079</name>
</gene>
<dbReference type="Pfam" id="PF00959">
    <property type="entry name" value="Phage_lysozyme"/>
    <property type="match status" value="1"/>
</dbReference>
<dbReference type="GO" id="GO:0042742">
    <property type="term" value="P:defense response to bacterium"/>
    <property type="evidence" value="ECO:0007669"/>
    <property type="project" value="UniProtKB-KW"/>
</dbReference>
<dbReference type="PANTHER" id="PTHR38107:SF3">
    <property type="entry name" value="LYSOZYME RRRD-RELATED"/>
    <property type="match status" value="1"/>
</dbReference>
<name>A0A1I7NRN7_9HYPH</name>
<dbReference type="CDD" id="cd00737">
    <property type="entry name" value="lyz_endolysin_autolysin"/>
    <property type="match status" value="1"/>
</dbReference>
<dbReference type="Proteomes" id="UP000199423">
    <property type="component" value="Unassembled WGS sequence"/>
</dbReference>
<keyword evidence="1 4" id="KW-0929">Antimicrobial</keyword>
<evidence type="ECO:0000256" key="5">
    <source>
        <dbReference type="SAM" id="MobiDB-lite"/>
    </source>
</evidence>
<dbReference type="EC" id="3.2.1.17" evidence="4"/>
<dbReference type="STRING" id="51670.SAMN04488557_3079"/>
<dbReference type="GO" id="GO:0003796">
    <property type="term" value="F:lysozyme activity"/>
    <property type="evidence" value="ECO:0007669"/>
    <property type="project" value="UniProtKB-EC"/>
</dbReference>
<dbReference type="GO" id="GO:0009253">
    <property type="term" value="P:peptidoglycan catabolic process"/>
    <property type="evidence" value="ECO:0007669"/>
    <property type="project" value="InterPro"/>
</dbReference>
<dbReference type="SUPFAM" id="SSF53955">
    <property type="entry name" value="Lysozyme-like"/>
    <property type="match status" value="1"/>
</dbReference>
<dbReference type="PANTHER" id="PTHR38107">
    <property type="match status" value="1"/>
</dbReference>
<keyword evidence="4" id="KW-0378">Hydrolase</keyword>
<keyword evidence="4" id="KW-0326">Glycosidase</keyword>
<evidence type="ECO:0000256" key="1">
    <source>
        <dbReference type="ARBA" id="ARBA00022529"/>
    </source>
</evidence>
<evidence type="ECO:0000256" key="2">
    <source>
        <dbReference type="ARBA" id="ARBA00022638"/>
    </source>
</evidence>
<dbReference type="InterPro" id="IPR033907">
    <property type="entry name" value="Endolysin_autolysin"/>
</dbReference>
<dbReference type="AlphaFoldDB" id="A0A1I7NRN7"/>
<feature type="compositionally biased region" description="Basic and acidic residues" evidence="5">
    <location>
        <begin position="218"/>
        <end position="247"/>
    </location>
</feature>
<dbReference type="GO" id="GO:0031640">
    <property type="term" value="P:killing of cells of another organism"/>
    <property type="evidence" value="ECO:0007669"/>
    <property type="project" value="UniProtKB-KW"/>
</dbReference>
<proteinExistence type="inferred from homology"/>
<protein>
    <recommendedName>
        <fullName evidence="4">Lysozyme</fullName>
        <ecNumber evidence="4">3.2.1.17</ecNumber>
    </recommendedName>
</protein>
<dbReference type="Gene3D" id="1.10.530.40">
    <property type="match status" value="1"/>
</dbReference>
<dbReference type="InterPro" id="IPR023346">
    <property type="entry name" value="Lysozyme-like_dom_sf"/>
</dbReference>
<organism evidence="6 7">
    <name type="scientific">Hyphomicrobium facile</name>
    <dbReference type="NCBI Taxonomy" id="51670"/>
    <lineage>
        <taxon>Bacteria</taxon>
        <taxon>Pseudomonadati</taxon>
        <taxon>Pseudomonadota</taxon>
        <taxon>Alphaproteobacteria</taxon>
        <taxon>Hyphomicrobiales</taxon>
        <taxon>Hyphomicrobiaceae</taxon>
        <taxon>Hyphomicrobium</taxon>
    </lineage>
</organism>
<dbReference type="InterPro" id="IPR023347">
    <property type="entry name" value="Lysozyme_dom_sf"/>
</dbReference>
<evidence type="ECO:0000313" key="7">
    <source>
        <dbReference type="Proteomes" id="UP000199423"/>
    </source>
</evidence>
<evidence type="ECO:0000256" key="4">
    <source>
        <dbReference type="RuleBase" id="RU003788"/>
    </source>
</evidence>
<accession>A0A1I7NRN7</accession>
<dbReference type="OrthoDB" id="5327667at2"/>
<evidence type="ECO:0000313" key="6">
    <source>
        <dbReference type="EMBL" id="SFV37272.1"/>
    </source>
</evidence>
<evidence type="ECO:0000256" key="3">
    <source>
        <dbReference type="ARBA" id="ARBA00023200"/>
    </source>
</evidence>
<reference evidence="7" key="1">
    <citation type="submission" date="2016-10" db="EMBL/GenBank/DDBJ databases">
        <authorList>
            <person name="Varghese N."/>
            <person name="Submissions S."/>
        </authorList>
    </citation>
    <scope>NUCLEOTIDE SEQUENCE [LARGE SCALE GENOMIC DNA]</scope>
    <source>
        <strain evidence="7">DSM 1565</strain>
    </source>
</reference>
<keyword evidence="2 4" id="KW-0081">Bacteriolytic enzyme</keyword>
<dbReference type="RefSeq" id="WP_092868603.1">
    <property type="nucleotide sequence ID" value="NZ_FPCH01000003.1"/>
</dbReference>
<dbReference type="GO" id="GO:0016998">
    <property type="term" value="P:cell wall macromolecule catabolic process"/>
    <property type="evidence" value="ECO:0007669"/>
    <property type="project" value="InterPro"/>
</dbReference>
<dbReference type="EMBL" id="FPCH01000003">
    <property type="protein sequence ID" value="SFV37272.1"/>
    <property type="molecule type" value="Genomic_DNA"/>
</dbReference>
<dbReference type="InterPro" id="IPR051018">
    <property type="entry name" value="Bacteriophage_GH24"/>
</dbReference>
<sequence>MVDPSYLDAIKQFEGYTAKARWDYAQNSNGYGTRARFAGEVIDQAEAERRFSDEIKKATDFVDKFAPGLDDGSRAALTSLTYNAGTAWSKSGLGQAVASGDLDTARSLFLQYNKAGGNVLDGLVQRRLQEVAWFGQGGPTAQVANASLAAMAAAASGAATPQNSDSDTPTVATFVAAPRPVVQSTASSSIDSGPTAFASLTSDQVLLSLLSQMSTAAARREDDDDTKKPDRRTDQKSQENDVRVSTG</sequence>
<feature type="region of interest" description="Disordered" evidence="5">
    <location>
        <begin position="214"/>
        <end position="247"/>
    </location>
</feature>
<keyword evidence="7" id="KW-1185">Reference proteome</keyword>